<dbReference type="InterPro" id="IPR001853">
    <property type="entry name" value="DSBA-like_thioredoxin_dom"/>
</dbReference>
<keyword evidence="3" id="KW-1185">Reference proteome</keyword>
<dbReference type="PANTHER" id="PTHR13887">
    <property type="entry name" value="GLUTATHIONE S-TRANSFERASE KAPPA"/>
    <property type="match status" value="1"/>
</dbReference>
<gene>
    <name evidence="2" type="ORF">EJ05DRAFT_499196</name>
</gene>
<dbReference type="GeneID" id="54487846"/>
<dbReference type="CDD" id="cd03024">
    <property type="entry name" value="DsbA_FrnE"/>
    <property type="match status" value="1"/>
</dbReference>
<dbReference type="Proteomes" id="UP000799437">
    <property type="component" value="Unassembled WGS sequence"/>
</dbReference>
<evidence type="ECO:0000313" key="2">
    <source>
        <dbReference type="EMBL" id="KAF2760007.1"/>
    </source>
</evidence>
<dbReference type="Gene3D" id="3.40.30.10">
    <property type="entry name" value="Glutaredoxin"/>
    <property type="match status" value="1"/>
</dbReference>
<dbReference type="PANTHER" id="PTHR13887:SF41">
    <property type="entry name" value="THIOREDOXIN SUPERFAMILY PROTEIN"/>
    <property type="match status" value="1"/>
</dbReference>
<reference evidence="2" key="1">
    <citation type="journal article" date="2020" name="Stud. Mycol.">
        <title>101 Dothideomycetes genomes: a test case for predicting lifestyles and emergence of pathogens.</title>
        <authorList>
            <person name="Haridas S."/>
            <person name="Albert R."/>
            <person name="Binder M."/>
            <person name="Bloem J."/>
            <person name="Labutti K."/>
            <person name="Salamov A."/>
            <person name="Andreopoulos B."/>
            <person name="Baker S."/>
            <person name="Barry K."/>
            <person name="Bills G."/>
            <person name="Bluhm B."/>
            <person name="Cannon C."/>
            <person name="Castanera R."/>
            <person name="Culley D."/>
            <person name="Daum C."/>
            <person name="Ezra D."/>
            <person name="Gonzalez J."/>
            <person name="Henrissat B."/>
            <person name="Kuo A."/>
            <person name="Liang C."/>
            <person name="Lipzen A."/>
            <person name="Lutzoni F."/>
            <person name="Magnuson J."/>
            <person name="Mondo S."/>
            <person name="Nolan M."/>
            <person name="Ohm R."/>
            <person name="Pangilinan J."/>
            <person name="Park H.-J."/>
            <person name="Ramirez L."/>
            <person name="Alfaro M."/>
            <person name="Sun H."/>
            <person name="Tritt A."/>
            <person name="Yoshinaga Y."/>
            <person name="Zwiers L.-H."/>
            <person name="Turgeon B."/>
            <person name="Goodwin S."/>
            <person name="Spatafora J."/>
            <person name="Crous P."/>
            <person name="Grigoriev I."/>
        </authorList>
    </citation>
    <scope>NUCLEOTIDE SEQUENCE</scope>
    <source>
        <strain evidence="2">CBS 121739</strain>
    </source>
</reference>
<sequence length="220" mass="24389">MATFDIKIISDTVCPWCYVGKKRLEAGIALYKERHPDSTATFSTTWAPFFLNPAAPKESVDKQAMYESKFGVARARMMQERLSSIGASLGINFKYGGRVGNTRDSHRLVQLGKEKGAAVQTRVVEELFAAYFENERDLTDHAVLQAAGERAGLDAEEVRAWLASDQGGERVDREAREAREGEEVTGVPYFVFQGKYAIGGAEEPETFATLLEKVAAKERL</sequence>
<evidence type="ECO:0000259" key="1">
    <source>
        <dbReference type="Pfam" id="PF01323"/>
    </source>
</evidence>
<feature type="domain" description="DSBA-like thioredoxin" evidence="1">
    <location>
        <begin position="6"/>
        <end position="211"/>
    </location>
</feature>
<dbReference type="EMBL" id="ML996569">
    <property type="protein sequence ID" value="KAF2760007.1"/>
    <property type="molecule type" value="Genomic_DNA"/>
</dbReference>
<name>A0A6A6WEJ3_9PEZI</name>
<evidence type="ECO:0000313" key="3">
    <source>
        <dbReference type="Proteomes" id="UP000799437"/>
    </source>
</evidence>
<protein>
    <submittedName>
        <fullName evidence="2">DSBA oxidoreductase</fullName>
    </submittedName>
</protein>
<organism evidence="2 3">
    <name type="scientific">Pseudovirgaria hyperparasitica</name>
    <dbReference type="NCBI Taxonomy" id="470096"/>
    <lineage>
        <taxon>Eukaryota</taxon>
        <taxon>Fungi</taxon>
        <taxon>Dikarya</taxon>
        <taxon>Ascomycota</taxon>
        <taxon>Pezizomycotina</taxon>
        <taxon>Dothideomycetes</taxon>
        <taxon>Dothideomycetes incertae sedis</taxon>
        <taxon>Acrospermales</taxon>
        <taxon>Acrospermaceae</taxon>
        <taxon>Pseudovirgaria</taxon>
    </lineage>
</organism>
<dbReference type="SUPFAM" id="SSF52833">
    <property type="entry name" value="Thioredoxin-like"/>
    <property type="match status" value="1"/>
</dbReference>
<dbReference type="InterPro" id="IPR036249">
    <property type="entry name" value="Thioredoxin-like_sf"/>
</dbReference>
<dbReference type="AlphaFoldDB" id="A0A6A6WEJ3"/>
<dbReference type="OrthoDB" id="1930760at2759"/>
<accession>A0A6A6WEJ3</accession>
<dbReference type="RefSeq" id="XP_033602458.1">
    <property type="nucleotide sequence ID" value="XM_033746792.1"/>
</dbReference>
<dbReference type="Pfam" id="PF01323">
    <property type="entry name" value="DSBA"/>
    <property type="match status" value="1"/>
</dbReference>
<dbReference type="GO" id="GO:0016491">
    <property type="term" value="F:oxidoreductase activity"/>
    <property type="evidence" value="ECO:0007669"/>
    <property type="project" value="InterPro"/>
</dbReference>
<proteinExistence type="predicted"/>